<dbReference type="AlphaFoldDB" id="A0A6I9RFA0"/>
<feature type="region of interest" description="Disordered" evidence="1">
    <location>
        <begin position="146"/>
        <end position="201"/>
    </location>
</feature>
<evidence type="ECO:0000259" key="2">
    <source>
        <dbReference type="SMART" id="SM00959"/>
    </source>
</evidence>
<dbReference type="InterPro" id="IPR011112">
    <property type="entry name" value="Rho-like_N"/>
</dbReference>
<dbReference type="PANTHER" id="PTHR34449">
    <property type="entry name" value="RHO TERMINATION FACTOR"/>
    <property type="match status" value="1"/>
</dbReference>
<dbReference type="RefSeq" id="XP_010925607.1">
    <property type="nucleotide sequence ID" value="XM_010927305.3"/>
</dbReference>
<name>A0A6I9RFA0_ELAGV</name>
<dbReference type="GeneID" id="105048104"/>
<dbReference type="PANTHER" id="PTHR34449:SF2">
    <property type="entry name" value="RHO TERMINATION FACTOR"/>
    <property type="match status" value="1"/>
</dbReference>
<dbReference type="Pfam" id="PF07498">
    <property type="entry name" value="Rho_N"/>
    <property type="match status" value="1"/>
</dbReference>
<dbReference type="SUPFAM" id="SSF68912">
    <property type="entry name" value="Rho N-terminal domain-like"/>
    <property type="match status" value="1"/>
</dbReference>
<keyword evidence="3" id="KW-1185">Reference proteome</keyword>
<evidence type="ECO:0000313" key="3">
    <source>
        <dbReference type="Proteomes" id="UP000504607"/>
    </source>
</evidence>
<protein>
    <submittedName>
        <fullName evidence="4">SAP-like protein BP-73 isoform X1</fullName>
    </submittedName>
</protein>
<evidence type="ECO:0000313" key="4">
    <source>
        <dbReference type="RefSeq" id="XP_010925607.1"/>
    </source>
</evidence>
<proteinExistence type="predicted"/>
<evidence type="ECO:0000256" key="1">
    <source>
        <dbReference type="SAM" id="MobiDB-lite"/>
    </source>
</evidence>
<feature type="compositionally biased region" description="Basic and acidic residues" evidence="1">
    <location>
        <begin position="104"/>
        <end position="117"/>
    </location>
</feature>
<dbReference type="SMART" id="SM00959">
    <property type="entry name" value="Rho_N"/>
    <property type="match status" value="1"/>
</dbReference>
<dbReference type="GO" id="GO:0006353">
    <property type="term" value="P:DNA-templated transcription termination"/>
    <property type="evidence" value="ECO:0007669"/>
    <property type="project" value="InterPro"/>
</dbReference>
<feature type="compositionally biased region" description="Low complexity" evidence="1">
    <location>
        <begin position="118"/>
        <end position="130"/>
    </location>
</feature>
<feature type="domain" description="Rho termination factor-like N-terminal" evidence="2">
    <location>
        <begin position="257"/>
        <end position="297"/>
    </location>
</feature>
<dbReference type="InterPro" id="IPR036269">
    <property type="entry name" value="Rho_N_sf"/>
</dbReference>
<dbReference type="KEGG" id="egu:105048104"/>
<accession>A0A6I9RFA0</accession>
<dbReference type="Proteomes" id="UP000504607">
    <property type="component" value="Chromosome 7"/>
</dbReference>
<feature type="region of interest" description="Disordered" evidence="1">
    <location>
        <begin position="91"/>
        <end position="132"/>
    </location>
</feature>
<dbReference type="OrthoDB" id="1931152at2759"/>
<sequence length="297" mass="32559">MAAFACLSPSRSSSSVMPSLSMGKDQVKVLKVNGLQYVIGRTHYKNYVNYAANQRCKNYMRCLLNLAEIADGTLHFASQGGLLQPSVSIIRSEGNRRGRPRRNASADRAAKGGDGLKDSSNTSDETSKSSSQEKIIALFKRIQTSISKGGSARSKRRSPSNPKEKQTTESVLGSRRKYVKQKQARDKVPSPDDILSSVDETTDDAVTSGKVKMSRPVTNFVKRSPIPPPSLTLESIQKVSEECLPVVAAEEKSEIQTLDEMKLPELKELARKRGVKGYSKLKKGELLELLKGLLQSS</sequence>
<reference evidence="4" key="1">
    <citation type="submission" date="2025-08" db="UniProtKB">
        <authorList>
            <consortium name="RefSeq"/>
        </authorList>
    </citation>
    <scope>IDENTIFICATION</scope>
</reference>
<dbReference type="Gene3D" id="1.10.720.10">
    <property type="match status" value="1"/>
</dbReference>
<gene>
    <name evidence="4" type="primary">LOC105048104</name>
</gene>
<dbReference type="InParanoid" id="A0A6I9RFA0"/>
<organism evidence="3 4">
    <name type="scientific">Elaeis guineensis var. tenera</name>
    <name type="common">Oil palm</name>
    <dbReference type="NCBI Taxonomy" id="51953"/>
    <lineage>
        <taxon>Eukaryota</taxon>
        <taxon>Viridiplantae</taxon>
        <taxon>Streptophyta</taxon>
        <taxon>Embryophyta</taxon>
        <taxon>Tracheophyta</taxon>
        <taxon>Spermatophyta</taxon>
        <taxon>Magnoliopsida</taxon>
        <taxon>Liliopsida</taxon>
        <taxon>Arecaceae</taxon>
        <taxon>Arecoideae</taxon>
        <taxon>Cocoseae</taxon>
        <taxon>Elaeidinae</taxon>
        <taxon>Elaeis</taxon>
    </lineage>
</organism>